<dbReference type="GO" id="GO:0000150">
    <property type="term" value="F:DNA strand exchange activity"/>
    <property type="evidence" value="ECO:0007669"/>
    <property type="project" value="InterPro"/>
</dbReference>
<comment type="similarity">
    <text evidence="1">Belongs to the site-specific recombinase resolvase family.</text>
</comment>
<dbReference type="Gene3D" id="3.40.50.1390">
    <property type="entry name" value="Resolvase, N-terminal catalytic domain"/>
    <property type="match status" value="1"/>
</dbReference>
<evidence type="ECO:0000256" key="1">
    <source>
        <dbReference type="ARBA" id="ARBA00009913"/>
    </source>
</evidence>
<keyword evidence="9" id="KW-1185">Reference proteome</keyword>
<dbReference type="EMBL" id="JAATHJ010000035">
    <property type="protein sequence ID" value="NJP38962.1"/>
    <property type="molecule type" value="Genomic_DNA"/>
</dbReference>
<evidence type="ECO:0000256" key="6">
    <source>
        <dbReference type="PROSITE-ProRule" id="PRU10137"/>
    </source>
</evidence>
<organism evidence="8 9">
    <name type="scientific">Alkalicoccus luteus</name>
    <dbReference type="NCBI Taxonomy" id="1237094"/>
    <lineage>
        <taxon>Bacteria</taxon>
        <taxon>Bacillati</taxon>
        <taxon>Bacillota</taxon>
        <taxon>Bacilli</taxon>
        <taxon>Bacillales</taxon>
        <taxon>Bacillaceae</taxon>
        <taxon>Alkalicoccus</taxon>
    </lineage>
</organism>
<dbReference type="RefSeq" id="WP_168008942.1">
    <property type="nucleotide sequence ID" value="NZ_JAATHJ010000035.1"/>
</dbReference>
<gene>
    <name evidence="8" type="ORF">HCN83_15445</name>
</gene>
<feature type="domain" description="Resolvase/invertase-type recombinase catalytic" evidence="7">
    <location>
        <begin position="1"/>
        <end position="144"/>
    </location>
</feature>
<evidence type="ECO:0000256" key="5">
    <source>
        <dbReference type="PIRSR" id="PIRSR606118-50"/>
    </source>
</evidence>
<protein>
    <submittedName>
        <fullName evidence="8">Recombinase family protein</fullName>
    </submittedName>
</protein>
<name>A0A969TW97_9BACI</name>
<evidence type="ECO:0000259" key="7">
    <source>
        <dbReference type="PROSITE" id="PS51736"/>
    </source>
</evidence>
<dbReference type="CDD" id="cd03768">
    <property type="entry name" value="SR_ResInv"/>
    <property type="match status" value="1"/>
</dbReference>
<evidence type="ECO:0000313" key="9">
    <source>
        <dbReference type="Proteomes" id="UP000752012"/>
    </source>
</evidence>
<dbReference type="InterPro" id="IPR050639">
    <property type="entry name" value="SSR_resolvase"/>
</dbReference>
<dbReference type="AlphaFoldDB" id="A0A969TW97"/>
<comment type="caution">
    <text evidence="8">The sequence shown here is derived from an EMBL/GenBank/DDBJ whole genome shotgun (WGS) entry which is preliminary data.</text>
</comment>
<evidence type="ECO:0000256" key="2">
    <source>
        <dbReference type="ARBA" id="ARBA00022908"/>
    </source>
</evidence>
<dbReference type="GO" id="GO:0015074">
    <property type="term" value="P:DNA integration"/>
    <property type="evidence" value="ECO:0007669"/>
    <property type="project" value="UniProtKB-KW"/>
</dbReference>
<dbReference type="Pfam" id="PF00239">
    <property type="entry name" value="Resolvase"/>
    <property type="match status" value="1"/>
</dbReference>
<keyword evidence="2" id="KW-0229">DNA integration</keyword>
<dbReference type="GO" id="GO:0003677">
    <property type="term" value="F:DNA binding"/>
    <property type="evidence" value="ECO:0007669"/>
    <property type="project" value="UniProtKB-KW"/>
</dbReference>
<dbReference type="Gene3D" id="1.10.10.60">
    <property type="entry name" value="Homeodomain-like"/>
    <property type="match status" value="1"/>
</dbReference>
<dbReference type="PROSITE" id="PS51736">
    <property type="entry name" value="RECOMBINASES_3"/>
    <property type="match status" value="1"/>
</dbReference>
<reference evidence="8 9" key="1">
    <citation type="submission" date="2020-03" db="EMBL/GenBank/DDBJ databases">
        <title>Assessment of the enzymatic potential of alkaline-tolerant lipase obtained from Bacillus luteus H11 (technogenic soil) for the bioremediation of saline soils contaminated with petroleum substances.</title>
        <authorList>
            <person name="Kalwasinska A."/>
        </authorList>
    </citation>
    <scope>NUCLEOTIDE SEQUENCE [LARGE SCALE GENOMIC DNA]</scope>
    <source>
        <strain evidence="8 9">H11</strain>
    </source>
</reference>
<dbReference type="InterPro" id="IPR036162">
    <property type="entry name" value="Resolvase-like_N_sf"/>
</dbReference>
<keyword evidence="3" id="KW-0238">DNA-binding</keyword>
<dbReference type="SUPFAM" id="SSF53041">
    <property type="entry name" value="Resolvase-like"/>
    <property type="match status" value="1"/>
</dbReference>
<feature type="active site" description="O-(5'-phospho-DNA)-serine intermediate" evidence="5 6">
    <location>
        <position position="9"/>
    </location>
</feature>
<dbReference type="SMART" id="SM00857">
    <property type="entry name" value="Resolvase"/>
    <property type="match status" value="1"/>
</dbReference>
<evidence type="ECO:0000256" key="3">
    <source>
        <dbReference type="ARBA" id="ARBA00023125"/>
    </source>
</evidence>
<evidence type="ECO:0000313" key="8">
    <source>
        <dbReference type="EMBL" id="NJP38962.1"/>
    </source>
</evidence>
<proteinExistence type="inferred from homology"/>
<dbReference type="InterPro" id="IPR006118">
    <property type="entry name" value="Recombinase_CS"/>
</dbReference>
<dbReference type="InterPro" id="IPR006119">
    <property type="entry name" value="Resolv_N"/>
</dbReference>
<accession>A0A969TW97</accession>
<dbReference type="PROSITE" id="PS00397">
    <property type="entry name" value="RECOMBINASES_1"/>
    <property type="match status" value="1"/>
</dbReference>
<keyword evidence="4" id="KW-0233">DNA recombination</keyword>
<dbReference type="Proteomes" id="UP000752012">
    <property type="component" value="Unassembled WGS sequence"/>
</dbReference>
<dbReference type="PANTHER" id="PTHR30461">
    <property type="entry name" value="DNA-INVERTASE FROM LAMBDOID PROPHAGE"/>
    <property type="match status" value="1"/>
</dbReference>
<evidence type="ECO:0000256" key="4">
    <source>
        <dbReference type="ARBA" id="ARBA00023172"/>
    </source>
</evidence>
<dbReference type="PANTHER" id="PTHR30461:SF26">
    <property type="entry name" value="RESOLVASE HOMOLOG YNEB"/>
    <property type="match status" value="1"/>
</dbReference>
<sequence>MKIGYARVSTKDQNLERQIEELQAQGCDKIYSEKKSAKNFERPEYQKMKKMLRFGDVLIVHDLSRFGRNNAEIKQEWKDLTEKEIDIVVLNMPILDTRQYRNLEGVGRLVSDIVLAVLSWQVEQERLNNLKAQREGIEIAKRKGKYKGRKTEYSPDGKQSDKYFTIVQMLKDNVGQPEIAKRMKCSRDTVAKIKKEKGL</sequence>